<reference evidence="1 2" key="1">
    <citation type="journal article" date="2015" name="Nature">
        <title>rRNA introns, odd ribosomes, and small enigmatic genomes across a large radiation of phyla.</title>
        <authorList>
            <person name="Brown C.T."/>
            <person name="Hug L.A."/>
            <person name="Thomas B.C."/>
            <person name="Sharon I."/>
            <person name="Castelle C.J."/>
            <person name="Singh A."/>
            <person name="Wilkins M.J."/>
            <person name="Williams K.H."/>
            <person name="Banfield J.F."/>
        </authorList>
    </citation>
    <scope>NUCLEOTIDE SEQUENCE [LARGE SCALE GENOMIC DNA]</scope>
    <source>
        <strain evidence="2">GW2011_GWA1_39_13</strain>
    </source>
</reference>
<sequence>MKLIILTDYRNQFYSSTRERGGSVNLSVLSGLFIKLGLDVVVKKFSEIDFVREDFDGVFILYQSSEDPGLHYKEYIEDILLGLKLKGAILIPDFFKFRAHHNKVFMEIYRDVILGKQVDTGIQAKYFGSLEDYQSSSIPLKFPSVLKPSEGSRSRNVSLLKDLNNSMSAIRKVSFSLTFQNIKREVLNMFDKKGYRKISQNRKKFIIQEYVSGLIGDYKVLVYSDKYFVLWRDNRTNDFRASGSGKLSFPIDVPVSLLNFARDVYECLDVPYISMDIAQSASGQNYLLEFQFLMFGQHTLEKSKHHFVSNENGWRRICEEVVLEEQLAKSVYEYISHLTKDKKYLQLN</sequence>
<evidence type="ECO:0008006" key="3">
    <source>
        <dbReference type="Google" id="ProtNLM"/>
    </source>
</evidence>
<dbReference type="EMBL" id="LBWF01000001">
    <property type="protein sequence ID" value="KKR02530.1"/>
    <property type="molecule type" value="Genomic_DNA"/>
</dbReference>
<name>A0A0G0PWJ9_YANXG</name>
<evidence type="ECO:0000313" key="1">
    <source>
        <dbReference type="EMBL" id="KKR02530.1"/>
    </source>
</evidence>
<dbReference type="Gene3D" id="3.30.470.20">
    <property type="entry name" value="ATP-grasp fold, B domain"/>
    <property type="match status" value="1"/>
</dbReference>
<comment type="caution">
    <text evidence="1">The sequence shown here is derived from an EMBL/GenBank/DDBJ whole genome shotgun (WGS) entry which is preliminary data.</text>
</comment>
<dbReference type="AlphaFoldDB" id="A0A0G0PWJ9"/>
<dbReference type="PATRIC" id="fig|1619019.3.peg.10"/>
<proteinExistence type="predicted"/>
<accession>A0A0G0PWJ9</accession>
<dbReference type="SUPFAM" id="SSF56059">
    <property type="entry name" value="Glutathione synthetase ATP-binding domain-like"/>
    <property type="match status" value="1"/>
</dbReference>
<gene>
    <name evidence="1" type="ORF">UT29_C0001G0010</name>
</gene>
<evidence type="ECO:0000313" key="2">
    <source>
        <dbReference type="Proteomes" id="UP000034845"/>
    </source>
</evidence>
<protein>
    <recommendedName>
        <fullName evidence="3">ATP-grasp domain-containing protein</fullName>
    </recommendedName>
</protein>
<dbReference type="Proteomes" id="UP000034845">
    <property type="component" value="Unassembled WGS sequence"/>
</dbReference>
<organism evidence="1 2">
    <name type="scientific">Yanofskybacteria sp. (strain GW2011_GWA1_39_13)</name>
    <dbReference type="NCBI Taxonomy" id="1619019"/>
    <lineage>
        <taxon>Bacteria</taxon>
        <taxon>Candidatus Yanofskyibacteriota</taxon>
    </lineage>
</organism>